<dbReference type="PANTHER" id="PTHR41775:SF1">
    <property type="entry name" value="PEPTIDASE M6-LIKE DOMAIN-CONTAINING PROTEIN"/>
    <property type="match status" value="1"/>
</dbReference>
<keyword evidence="6" id="KW-0482">Metalloprotease</keyword>
<dbReference type="PROSITE" id="PS50853">
    <property type="entry name" value="FN3"/>
    <property type="match status" value="1"/>
</dbReference>
<keyword evidence="7" id="KW-1185">Reference proteome</keyword>
<evidence type="ECO:0000313" key="6">
    <source>
        <dbReference type="EMBL" id="MDR6241687.1"/>
    </source>
</evidence>
<gene>
    <name evidence="6" type="ORF">HNQ88_004774</name>
</gene>
<dbReference type="NCBIfam" id="TIGR04183">
    <property type="entry name" value="Por_Secre_tail"/>
    <property type="match status" value="1"/>
</dbReference>
<dbReference type="Gene3D" id="2.60.40.10">
    <property type="entry name" value="Immunoglobulins"/>
    <property type="match status" value="1"/>
</dbReference>
<dbReference type="Pfam" id="PF05547">
    <property type="entry name" value="Peptidase_M6"/>
    <property type="match status" value="1"/>
</dbReference>
<feature type="signal peptide" evidence="4">
    <location>
        <begin position="1"/>
        <end position="18"/>
    </location>
</feature>
<feature type="compositionally biased region" description="Basic and acidic residues" evidence="3">
    <location>
        <begin position="100"/>
        <end position="122"/>
    </location>
</feature>
<dbReference type="GO" id="GO:0008237">
    <property type="term" value="F:metallopeptidase activity"/>
    <property type="evidence" value="ECO:0007669"/>
    <property type="project" value="UniProtKB-KW"/>
</dbReference>
<keyword evidence="4" id="KW-0732">Signal</keyword>
<dbReference type="InterPro" id="IPR013783">
    <property type="entry name" value="Ig-like_fold"/>
</dbReference>
<evidence type="ECO:0000256" key="4">
    <source>
        <dbReference type="SAM" id="SignalP"/>
    </source>
</evidence>
<evidence type="ECO:0000259" key="5">
    <source>
        <dbReference type="PROSITE" id="PS50853"/>
    </source>
</evidence>
<accession>A0AAE3XSA0</accession>
<protein>
    <submittedName>
        <fullName evidence="6">M6 family metalloprotease-like protein</fullName>
    </submittedName>
</protein>
<organism evidence="6 7">
    <name type="scientific">Aureibacter tunicatorum</name>
    <dbReference type="NCBI Taxonomy" id="866807"/>
    <lineage>
        <taxon>Bacteria</taxon>
        <taxon>Pseudomonadati</taxon>
        <taxon>Bacteroidota</taxon>
        <taxon>Cytophagia</taxon>
        <taxon>Cytophagales</taxon>
        <taxon>Persicobacteraceae</taxon>
        <taxon>Aureibacter</taxon>
    </lineage>
</organism>
<dbReference type="Pfam" id="PF20009">
    <property type="entry name" value="GEVED"/>
    <property type="match status" value="1"/>
</dbReference>
<evidence type="ECO:0000256" key="2">
    <source>
        <dbReference type="PROSITE-ProRule" id="PRU00504"/>
    </source>
</evidence>
<sequence>MSLLVMALMVLTAPLAKADEHSEHCAHYGGVVEVPLNSGAKVSLMVLREYGQLFLKDADGYSLIWNNGELEYAAKSGGRLVPSGQLYGTGIPPMGIAKNLEPDPRPEDTAKENETEQEKIGDPLRTTNASVPSKGNLTIPVFMVGFSNYTFGSNQHDGRTMSVNYDITQGDGNNPLGGGDPYRAFETLFNGNSYIPADNPGDGYMTVKDYYRNASYGQLNLRFNFASYSPVRASQTHTAYGDQNGEGPTMDLVHEAISKSLPGNLGNPSQYDSDGDGFIDGVVIMHAGPGASQQGDGQYVWPRRNSIEYNSNPEKGIVVVDVNNRQITAVYNTNGQREDRNPRVYDLEKRPGGGLQMKNPDPWGRKTRVWVYSDYCIQSESQFYWDDNREKQQSMVGIGNIVHEFGHLLGMPDIYHKEKFTLGVWDIMAGGAWVAGQYFPTDFSVYTKAALGWITPRELYKDDDGTYTLPPSTDDVSNYYQINTRYGQDYFILENRVKKNNDLFIPAEGMLIWHLQERLADISNRYNYTPNGSPGFDFDGVDIEEADGKQDGNTQSSDTWPGILGKTEFGPNTTPNSRSNYNNEDTGIRVYDIKELADGSIEFKLQHDEEEEQEPKYCQTKAQYGNELGITQVTFGQLNNSSPWKGTYHYDAAQEAVVNVADELELEIFVDGKIKQDYQDIDTEIGVKAFIDWNADGDFEDAGEMVLAEKALLKDKKRYTAKVTVPAGLPHGSKRYLRVVTYSLNYTYNDEPYTLNDVEACGPSTIFKEGEAEDYRVVFMDENQVDVPEKPTNLQAFTVAGNVEQVRLTWEDNTDNEIRFDIFATDYTGLRYEKIAESDKNTEEIILENLIPGNTYYFRVQAIVDPINSPLSDPVELTLDKGTPKTYYWVGNGGEWSDLSHWATTSGGTVKHERMPSRNDNIIFDENSFTKEQQAIVFTENFEAANIDMMKVTNRPEFTVRDENLSITVYGDLKIPQNVFGKWGKLYLKSENTSDDPAELIFESDEIFYEKVFFDAPTATGAWKLGGKFYGQIGILNQGVLTFGDQYMRMFQEFQVADNPNKKTLNLDDGELETGYWNLPDPYWGDLDALTFTQKNSTITVSTYELPQPGSIYQHDSRFNGADLTYNRVAFKTSDLRLTLPDTPGNDPRPILLYGSNTMKELVFHPGAIVSIGGGRDQVFDKLTANGTSDKPIKILGDPTVDFTNRGAQVRVEYCHVKNINAVDDQCFIATNSVDLGGNTNWCTLRRQNTITVYRRNSDDIYVGDQIDLRSHLFTQPPYTYTSVVYQIIEGEEFANLNGSTLTAVAPGLVKISVHGAANNTFGPSDPVTDLFVVILDRNQPNKFVNFMQAVHVIGDDDFCISNNNYPNGPTPARDRTPIPTSVKVSTRGMVAVAAQNANRVMIWKVGPGIKNNDISLGDADYILGQKTWTEDRIPSVQDFGTYTNGPGNVAFSPDGNMFAVADRGGNRVIIYKNIDAAFAKADQRRANGEDPYIMVEDADIVLGRSSFGLQQDYEVDKYPTGARVFNDPKGIAFTQDGKFIVCDGGNNRVLIWNEIPESHFAAADVVVGQTSMTSDKSEVSRTGLNDPSSVAISRDGKMIIADAGNSRVLIYNKVPTSNGAIADLVLGQKSFFDNGWGISSREFSWPYGVAVDSENRLAISEYGNNRVVVYNEMPTTNYAAADVVLGQVDFYSNDKKEDIDRIGGCWSGNDGERYHRRVILDPFEPSFDAAGRLYTAGWKSSQVKVFGAEAYKGDLKIEIASELQKPQIGDIFDVTLTISHLSGNKAYNVKVDYTLPKGLELVENPVPSVGNYDEVNNQWKMDELNVGAVETMVLKVTLKDEFENEEVCMYSTIHSSLIDTNPDDNSASFCLNKKKEVEIIPDPIAAKKFGDAPFYATATTVPDGLPLKYNLVFPGEETARIEGNRITILKPGSFIIEYIFEGNDEYKKKTVSQIVEVAKGELEVVFRWPMDRGVYSVGTSKKVDYEVVSVLPEQFKDIKIQYIPELDDQDLTYVTYDPETEILTLDRTNNWLCLRFKLNEVILDDLTEYYDLGDSYFDTCIEIINGDPKDRTIDFVNPQIQATYSTLDDIELTGRARPLYEYWNPSSQDLITRNTVTYTLLQGDGEIYQNGTYNEYINEASTNVKIPKMFIKPNAPGLYKILATTEGCWVGNTLYNGAQEVIEFEITRDQLSTVAEITDFNIPNVQIGDEVIDQDAGTITVNVSSDFNGKFTPEITWEGVKIEPGVGQEVDASQSNAVYYVTAENDDFVTRYEVIINRELSCDTDPDYFEVEGTQYPIQGQDNYIAVEVPTSVDISSVNIIVGLPIELMNKMDVSPNRVGRYDFSDGFVDFVITAECGDKEQYRVAVTHEQPDAAEILSADVNGVSTFIAGDQIAVTLPAGTDLSSGTVDLENVIWKKPNRNPSITNWTNNGGVYTITLDGNNKAQIITEADNGKSVTYTLTVNVEPEEGNPEVTAFSLIGQTSSTVDQATSTIDVIMPSGSDLSNLEIESIVLADPSSTTSLIVGNAYDFTNGQTLTVTATGDINKVYTINVTAEDKQTPTITVTPNPIVVKAGGSVTITATADNGETVVLDIEDTSIATLAGNDVTGVVAGTTNLVARVAETATHIAAEVQVVITVEDKEVPTITVTPDPIVVKAGESVTITAIADNGETVVLDIEDTSIATLAGNDVTGVVAGTTNLVASVAETATHAATEIQVVITVEDKEVPTITVTPDPIVVKAGESVTITATADNGETVVLDIEDTSIATLAGNDVTGVVAGTTNLVASVAETATHAATEIQVVITVEDKEVPTITVTPDPIVVKAGESVTITATADNGETVVLDIEDTSIATLAGNDVTGVVAGTTNLVASIAETATHAATEVNVVITVEDKEIPTITVTPDPIVVKAGESVTITATADNGETVVLDIEDTSIATLAGNDVTGVVAGTTNLVASIAETATHAATEVNVVITVEDKEIPTITVTPDPIVVKAGESVTITATADNGETVILDIEDMSIATLAGNDVTGVVAGTTNLVASVAETATHAATEVQVVITVEDKEIPTITISPNPIVVQVGEIITVTATADNGETVILDIEDTSIATLAGNDVTGVVAGTTNLVASVAETATHAAMEIKVEVTVTAKPVPVLTVSPNPISVMLGKTVDLDITTESTGAITYTFGDATLAEITNEVLTGLAVGTTTLTVEVAETADHAATSVEVNVEVTAKPLPTLTVSPDPISVVIGKTVALDITTESTGAITYTFDDATLAEITNEVLTGLVVGTTTLTVEVAETADHAATSVEVDVEVTAKPLPTLTVSPDPISVVIGKTVDLDITTESTGAITYTFGDATLAEITNEVLTGLAVGTTTLTVEIAETADHAATSVEVNVEVTAKPLPTLTVSPDPISVVIGKTVALDVMTESTGAITYIFGDATLAEITNEVLTGLAVGTTTLTVEIAETADHAATSVEVDVEVTAKPLPTLTVSPDPISIVIGKTVVLDVMTESTGAITYTFGDATLAEITNEVLTGLAVGTTTLTVEVAETADHAATSVEVDVEVTAKPLPTLTVSPDPISVVIGKTVVLDVMTESTGAITYTFGDATLAEINNDVLTGLVVGTTTLTVEVAETADHAATSVEVNVEVIEAPKDARILSVEFYNEVSATINEDAKTIQVELYSFVELSNVSIKSILLTSGAELIAPSDINNIDFSNGAVDFIVKNGSTENIYKVTASNRPIVGLEIDEVAMTGQVSYTFDGDRTFDVVISDSEFLSSIAVEDIKFKGSSVVFERSHPRIGQLWDYSNDGKLTIYNELGEQATYFINVRYAEDNSGNSDINIGGIEVNDESATVDNSDRTINVTLPEDEAGTVTITSIDLPDGVELVSPTLGTEVEYVPGKGGVDVVLRDQDGESVVYKLLVNGDDLQTGLGEFDEIELKVYPNPSAGRFSIDFGKHLDANIRVIDVAGAELYRSEASDSYIKMNLSHLPAGAYHVIVSDSYGNSETVKIIIVK</sequence>
<name>A0AAE3XSA0_9BACT</name>
<dbReference type="PANTHER" id="PTHR41775">
    <property type="entry name" value="SECRETED PROTEIN-RELATED"/>
    <property type="match status" value="1"/>
</dbReference>
<keyword evidence="6" id="KW-0378">Hydrolase</keyword>
<dbReference type="Pfam" id="PF18962">
    <property type="entry name" value="Por_Secre_tail"/>
    <property type="match status" value="1"/>
</dbReference>
<dbReference type="EMBL" id="JAVDQD010000010">
    <property type="protein sequence ID" value="MDR6241687.1"/>
    <property type="molecule type" value="Genomic_DNA"/>
</dbReference>
<dbReference type="Gene3D" id="2.120.10.30">
    <property type="entry name" value="TolB, C-terminal domain"/>
    <property type="match status" value="1"/>
</dbReference>
<dbReference type="GO" id="GO:0006508">
    <property type="term" value="P:proteolysis"/>
    <property type="evidence" value="ECO:0007669"/>
    <property type="project" value="InterPro"/>
</dbReference>
<evidence type="ECO:0000313" key="7">
    <source>
        <dbReference type="Proteomes" id="UP001185092"/>
    </source>
</evidence>
<dbReference type="SMART" id="SM00635">
    <property type="entry name" value="BID_2"/>
    <property type="match status" value="13"/>
</dbReference>
<evidence type="ECO:0000256" key="3">
    <source>
        <dbReference type="SAM" id="MobiDB-lite"/>
    </source>
</evidence>
<keyword evidence="1" id="KW-0677">Repeat</keyword>
<proteinExistence type="predicted"/>
<feature type="domain" description="Fibronectin type-III" evidence="5">
    <location>
        <begin position="790"/>
        <end position="882"/>
    </location>
</feature>
<dbReference type="SUPFAM" id="SSF55486">
    <property type="entry name" value="Metalloproteases ('zincins'), catalytic domain"/>
    <property type="match status" value="1"/>
</dbReference>
<evidence type="ECO:0000256" key="1">
    <source>
        <dbReference type="ARBA" id="ARBA00022737"/>
    </source>
</evidence>
<dbReference type="SMART" id="SM00060">
    <property type="entry name" value="FN3"/>
    <property type="match status" value="1"/>
</dbReference>
<dbReference type="InterPro" id="IPR011042">
    <property type="entry name" value="6-blade_b-propeller_TolB-like"/>
</dbReference>
<dbReference type="InterPro" id="IPR001258">
    <property type="entry name" value="NHL_repeat"/>
</dbReference>
<feature type="region of interest" description="Disordered" evidence="3">
    <location>
        <begin position="545"/>
        <end position="583"/>
    </location>
</feature>
<dbReference type="InterPro" id="IPR008757">
    <property type="entry name" value="Peptidase_M6-like_domain"/>
</dbReference>
<reference evidence="6" key="1">
    <citation type="submission" date="2023-07" db="EMBL/GenBank/DDBJ databases">
        <title>Genomic Encyclopedia of Type Strains, Phase IV (KMG-IV): sequencing the most valuable type-strain genomes for metagenomic binning, comparative biology and taxonomic classification.</title>
        <authorList>
            <person name="Goeker M."/>
        </authorList>
    </citation>
    <scope>NUCLEOTIDE SEQUENCE</scope>
    <source>
        <strain evidence="6">DSM 26174</strain>
    </source>
</reference>
<dbReference type="Pfam" id="PF01436">
    <property type="entry name" value="NHL"/>
    <property type="match status" value="1"/>
</dbReference>
<dbReference type="SUPFAM" id="SSF75011">
    <property type="entry name" value="3-carboxy-cis,cis-mucoante lactonizing enzyme"/>
    <property type="match status" value="1"/>
</dbReference>
<dbReference type="CDD" id="cd00063">
    <property type="entry name" value="FN3"/>
    <property type="match status" value="1"/>
</dbReference>
<dbReference type="PROSITE" id="PS51125">
    <property type="entry name" value="NHL"/>
    <property type="match status" value="1"/>
</dbReference>
<feature type="compositionally biased region" description="Polar residues" evidence="3">
    <location>
        <begin position="570"/>
        <end position="583"/>
    </location>
</feature>
<feature type="chain" id="PRO_5042044800" evidence="4">
    <location>
        <begin position="19"/>
        <end position="4000"/>
    </location>
</feature>
<dbReference type="Gene3D" id="2.60.40.2340">
    <property type="match status" value="3"/>
</dbReference>
<keyword evidence="6" id="KW-0645">Protease</keyword>
<dbReference type="NCBIfam" id="TIGR03296">
    <property type="entry name" value="M6dom_TIGR03296"/>
    <property type="match status" value="1"/>
</dbReference>
<dbReference type="InterPro" id="IPR045474">
    <property type="entry name" value="GEVED"/>
</dbReference>
<feature type="region of interest" description="Disordered" evidence="3">
    <location>
        <begin position="96"/>
        <end position="129"/>
    </location>
</feature>
<dbReference type="SUPFAM" id="SSF49265">
    <property type="entry name" value="Fibronectin type III"/>
    <property type="match status" value="1"/>
</dbReference>
<dbReference type="CDD" id="cd05819">
    <property type="entry name" value="NHL"/>
    <property type="match status" value="1"/>
</dbReference>
<dbReference type="InterPro" id="IPR003961">
    <property type="entry name" value="FN3_dom"/>
</dbReference>
<dbReference type="InterPro" id="IPR026444">
    <property type="entry name" value="Secre_tail"/>
</dbReference>
<dbReference type="InterPro" id="IPR003343">
    <property type="entry name" value="Big_2"/>
</dbReference>
<comment type="caution">
    <text evidence="6">The sequence shown here is derived from an EMBL/GenBank/DDBJ whole genome shotgun (WGS) entry which is preliminary data.</text>
</comment>
<dbReference type="InterPro" id="IPR036116">
    <property type="entry name" value="FN3_sf"/>
</dbReference>
<feature type="repeat" description="NHL" evidence="2">
    <location>
        <begin position="1643"/>
        <end position="1674"/>
    </location>
</feature>
<dbReference type="Proteomes" id="UP001185092">
    <property type="component" value="Unassembled WGS sequence"/>
</dbReference>